<dbReference type="Gene3D" id="3.40.50.1820">
    <property type="entry name" value="alpha/beta hydrolase"/>
    <property type="match status" value="1"/>
</dbReference>
<dbReference type="PANTHER" id="PTHR43194">
    <property type="entry name" value="HYDROLASE ALPHA/BETA FOLD FAMILY"/>
    <property type="match status" value="1"/>
</dbReference>
<name>A0ABM8WMB5_9BURK</name>
<evidence type="ECO:0000259" key="1">
    <source>
        <dbReference type="Pfam" id="PF12697"/>
    </source>
</evidence>
<gene>
    <name evidence="2" type="ORF">LMG21510_01045</name>
</gene>
<dbReference type="InterPro" id="IPR050228">
    <property type="entry name" value="Carboxylesterase_BioH"/>
</dbReference>
<evidence type="ECO:0000313" key="3">
    <source>
        <dbReference type="Proteomes" id="UP000721236"/>
    </source>
</evidence>
<dbReference type="PANTHER" id="PTHR43194:SF2">
    <property type="entry name" value="PEROXISOMAL MEMBRANE PROTEIN LPX1"/>
    <property type="match status" value="1"/>
</dbReference>
<dbReference type="SUPFAM" id="SSF53474">
    <property type="entry name" value="alpha/beta-Hydrolases"/>
    <property type="match status" value="1"/>
</dbReference>
<keyword evidence="3" id="KW-1185">Reference proteome</keyword>
<organism evidence="2 3">
    <name type="scientific">Cupriavidus respiraculi</name>
    <dbReference type="NCBI Taxonomy" id="195930"/>
    <lineage>
        <taxon>Bacteria</taxon>
        <taxon>Pseudomonadati</taxon>
        <taxon>Pseudomonadota</taxon>
        <taxon>Betaproteobacteria</taxon>
        <taxon>Burkholderiales</taxon>
        <taxon>Burkholderiaceae</taxon>
        <taxon>Cupriavidus</taxon>
    </lineage>
</organism>
<dbReference type="InterPro" id="IPR000073">
    <property type="entry name" value="AB_hydrolase_1"/>
</dbReference>
<dbReference type="Proteomes" id="UP000721236">
    <property type="component" value="Unassembled WGS sequence"/>
</dbReference>
<dbReference type="InterPro" id="IPR029058">
    <property type="entry name" value="AB_hydrolase_fold"/>
</dbReference>
<dbReference type="Pfam" id="PF12697">
    <property type="entry name" value="Abhydrolase_6"/>
    <property type="match status" value="1"/>
</dbReference>
<protein>
    <recommendedName>
        <fullName evidence="1">AB hydrolase-1 domain-containing protein</fullName>
    </recommendedName>
</protein>
<feature type="domain" description="AB hydrolase-1" evidence="1">
    <location>
        <begin position="99"/>
        <end position="297"/>
    </location>
</feature>
<sequence length="320" mass="34192">MAQAYSSSLQRRLPQRTVPVWRSAVAALHRLRWQAASALVPALAARAFERQWFGLPAGPRDAASEACLAQARADWALVTGAGTSRRVRVYRWGQQGPTVLLAHGWGGHAGQWHAVVPELLAAGYRVVAFDALSHGASDDGALGPARSSLVEMSRALLAAAWHAGPIHAVVAHSLGAAATALALREGLPLQAVVMIGPPADMQRASTSLAWQLGIGPGVVARMQRNSERWLGMPWSAFNVPDIGRARRVPPTLVVHDRQDKEVRWEDGAAIAGAWPGARLLTTEGLGHRRILRDAEVIRRTVAFLRQAGAEAPMAAGLMAV</sequence>
<reference evidence="2 3" key="1">
    <citation type="submission" date="2021-08" db="EMBL/GenBank/DDBJ databases">
        <authorList>
            <person name="Peeters C."/>
        </authorList>
    </citation>
    <scope>NUCLEOTIDE SEQUENCE [LARGE SCALE GENOMIC DNA]</scope>
    <source>
        <strain evidence="2 3">LMG 21510</strain>
    </source>
</reference>
<dbReference type="EMBL" id="CAJZAH010000001">
    <property type="protein sequence ID" value="CAG9168355.1"/>
    <property type="molecule type" value="Genomic_DNA"/>
</dbReference>
<proteinExistence type="predicted"/>
<evidence type="ECO:0000313" key="2">
    <source>
        <dbReference type="EMBL" id="CAG9168355.1"/>
    </source>
</evidence>
<dbReference type="RefSeq" id="WP_377747238.1">
    <property type="nucleotide sequence ID" value="NZ_CAJZAH010000001.1"/>
</dbReference>
<comment type="caution">
    <text evidence="2">The sequence shown here is derived from an EMBL/GenBank/DDBJ whole genome shotgun (WGS) entry which is preliminary data.</text>
</comment>
<accession>A0ABM8WMB5</accession>